<keyword evidence="4 7" id="KW-0808">Transferase</keyword>
<evidence type="ECO:0000313" key="7">
    <source>
        <dbReference type="EMBL" id="KAA8493055.1"/>
    </source>
</evidence>
<comment type="similarity">
    <text evidence="1 4">Belongs to the 2-oxoacid dehydrogenase family.</text>
</comment>
<comment type="cofactor">
    <cofactor evidence="4">
        <name>(R)-lipoate</name>
        <dbReference type="ChEBI" id="CHEBI:83088"/>
    </cofactor>
</comment>
<dbReference type="GO" id="GO:0045254">
    <property type="term" value="C:pyruvate dehydrogenase complex"/>
    <property type="evidence" value="ECO:0007669"/>
    <property type="project" value="InterPro"/>
</dbReference>
<dbReference type="GO" id="GO:0006086">
    <property type="term" value="P:pyruvate decarboxylation to acetyl-CoA"/>
    <property type="evidence" value="ECO:0007669"/>
    <property type="project" value="InterPro"/>
</dbReference>
<evidence type="ECO:0000256" key="3">
    <source>
        <dbReference type="ARBA" id="ARBA00022946"/>
    </source>
</evidence>
<keyword evidence="4" id="KW-0012">Acyltransferase</keyword>
<evidence type="ECO:0000256" key="4">
    <source>
        <dbReference type="RuleBase" id="RU003423"/>
    </source>
</evidence>
<dbReference type="InterPro" id="IPR001078">
    <property type="entry name" value="2-oxoacid_DH_actylTfrase"/>
</dbReference>
<evidence type="ECO:0000256" key="2">
    <source>
        <dbReference type="ARBA" id="ARBA00022823"/>
    </source>
</evidence>
<keyword evidence="3" id="KW-0809">Transit peptide</keyword>
<protein>
    <recommendedName>
        <fullName evidence="4">Dihydrolipoamide acetyltransferase component of pyruvate dehydrogenase complex</fullName>
        <ecNumber evidence="4">2.3.1.-</ecNumber>
    </recommendedName>
</protein>
<dbReference type="SUPFAM" id="SSF52777">
    <property type="entry name" value="CoA-dependent acyltransferases"/>
    <property type="match status" value="1"/>
</dbReference>
<dbReference type="InterPro" id="IPR000089">
    <property type="entry name" value="Biotin_lipoyl"/>
</dbReference>
<dbReference type="PANTHER" id="PTHR23151">
    <property type="entry name" value="DIHYDROLIPOAMIDE ACETYL/SUCCINYL-TRANSFERASE-RELATED"/>
    <property type="match status" value="1"/>
</dbReference>
<name>A0A5J4YPC6_PORPP</name>
<feature type="region of interest" description="Disordered" evidence="5">
    <location>
        <begin position="156"/>
        <end position="204"/>
    </location>
</feature>
<dbReference type="PROSITE" id="PS50968">
    <property type="entry name" value="BIOTINYL_LIPOYL"/>
    <property type="match status" value="2"/>
</dbReference>
<dbReference type="FunFam" id="2.40.50.100:FF:000010">
    <property type="entry name" value="Acetyltransferase component of pyruvate dehydrogenase complex"/>
    <property type="match status" value="2"/>
</dbReference>
<evidence type="ECO:0000259" key="6">
    <source>
        <dbReference type="PROSITE" id="PS50968"/>
    </source>
</evidence>
<dbReference type="OMA" id="TIKQKPW"/>
<dbReference type="Pfam" id="PF00364">
    <property type="entry name" value="Biotin_lipoyl"/>
    <property type="match status" value="2"/>
</dbReference>
<feature type="compositionally biased region" description="Pro residues" evidence="5">
    <location>
        <begin position="322"/>
        <end position="334"/>
    </location>
</feature>
<feature type="domain" description="Lipoyl-binding" evidence="6">
    <location>
        <begin position="195"/>
        <end position="271"/>
    </location>
</feature>
<evidence type="ECO:0000256" key="1">
    <source>
        <dbReference type="ARBA" id="ARBA00007317"/>
    </source>
</evidence>
<proteinExistence type="inferred from homology"/>
<dbReference type="OrthoDB" id="537444at2759"/>
<accession>A0A5J4YPC6</accession>
<dbReference type="PROSITE" id="PS00189">
    <property type="entry name" value="LIPOYL"/>
    <property type="match status" value="2"/>
</dbReference>
<dbReference type="InterPro" id="IPR011053">
    <property type="entry name" value="Single_hybrid_motif"/>
</dbReference>
<dbReference type="FunFam" id="3.30.559.10:FF:000003">
    <property type="entry name" value="Acetyltransferase component of pyruvate dehydrogenase complex"/>
    <property type="match status" value="1"/>
</dbReference>
<dbReference type="Gene3D" id="3.30.559.10">
    <property type="entry name" value="Chloramphenicol acetyltransferase-like domain"/>
    <property type="match status" value="1"/>
</dbReference>
<keyword evidence="8" id="KW-1185">Reference proteome</keyword>
<feature type="domain" description="Lipoyl-binding" evidence="6">
    <location>
        <begin position="64"/>
        <end position="140"/>
    </location>
</feature>
<dbReference type="SUPFAM" id="SSF51230">
    <property type="entry name" value="Single hybrid motif"/>
    <property type="match status" value="2"/>
</dbReference>
<keyword evidence="2 4" id="KW-0450">Lipoyl</keyword>
<evidence type="ECO:0000313" key="8">
    <source>
        <dbReference type="Proteomes" id="UP000324585"/>
    </source>
</evidence>
<dbReference type="CDD" id="cd06849">
    <property type="entry name" value="lipoyl_domain"/>
    <property type="match status" value="2"/>
</dbReference>
<dbReference type="InterPro" id="IPR045257">
    <property type="entry name" value="E2/Pdx1"/>
</dbReference>
<comment type="caution">
    <text evidence="7">The sequence shown here is derived from an EMBL/GenBank/DDBJ whole genome shotgun (WGS) entry which is preliminary data.</text>
</comment>
<evidence type="ECO:0000256" key="5">
    <source>
        <dbReference type="SAM" id="MobiDB-lite"/>
    </source>
</evidence>
<gene>
    <name evidence="7" type="ORF">FVE85_9327</name>
</gene>
<dbReference type="InterPro" id="IPR023213">
    <property type="entry name" value="CAT-like_dom_sf"/>
</dbReference>
<feature type="compositionally biased region" description="Low complexity" evidence="5">
    <location>
        <begin position="156"/>
        <end position="180"/>
    </location>
</feature>
<sequence>MAAVLPVRSAWRAASHGAWAVKRRSALLLAAGVRGPAHGAGADGSAQFGWTGGSARGFAALPEHVVITMPKLSPTMEQGNIATWGKNEGDEFAEGDVLAEVETDKATVNFEATDAGFIAKVLRPAGSTDVKVGDPIAISVEELGMVVAFKDYAVSSSSSSSSSDDSSSSDGSKGAAADASEQPPAPASDKQYPEHDAVGMPKLSPTMEQGTLAAWHKKEGEAFAEGDVLAEVETDKATVNFEATSDGYVAKILKPEGTSDVKVGDLIMITVEEADLVPAFADYKPAAARDAAATPPASSPLPAAASKEVASASSSGASQAAPAPPAARPAPVQRPPQESSSNFRDIETTKYQRISAQRLLESKLTVPHYYLQASVAIDNMMALRKTLNARSTEKRPFKLSVNDFVIKACAKALIDVPAVNSQWTGQSIREFASADISVAVMTDAGLITPIIFNADRKGIVEISQEIKELAALARQNKLKPEQFMGGTFTISNLGSFGGVDNFSAVINPPQAAILAVGGSVQRFEPPADGSTDVLHVVNEMGVTLSCDHRVIDGAVGAEWLAAFKRYMADPASMIL</sequence>
<feature type="region of interest" description="Disordered" evidence="5">
    <location>
        <begin position="292"/>
        <end position="346"/>
    </location>
</feature>
<dbReference type="Gene3D" id="2.40.50.100">
    <property type="match status" value="2"/>
</dbReference>
<dbReference type="EMBL" id="VRMN01000008">
    <property type="protein sequence ID" value="KAA8493055.1"/>
    <property type="molecule type" value="Genomic_DNA"/>
</dbReference>
<dbReference type="EC" id="2.3.1.-" evidence="4"/>
<dbReference type="PANTHER" id="PTHR23151:SF90">
    <property type="entry name" value="DIHYDROLIPOYLLYSINE-RESIDUE ACETYLTRANSFERASE COMPONENT OF PYRUVATE DEHYDROGENASE COMPLEX, MITOCHONDRIAL-RELATED"/>
    <property type="match status" value="1"/>
</dbReference>
<reference evidence="8" key="1">
    <citation type="journal article" date="2019" name="Nat. Commun.">
        <title>Expansion of phycobilisome linker gene families in mesophilic red algae.</title>
        <authorList>
            <person name="Lee J."/>
            <person name="Kim D."/>
            <person name="Bhattacharya D."/>
            <person name="Yoon H.S."/>
        </authorList>
    </citation>
    <scope>NUCLEOTIDE SEQUENCE [LARGE SCALE GENOMIC DNA]</scope>
    <source>
        <strain evidence="8">CCMP 1328</strain>
    </source>
</reference>
<dbReference type="InterPro" id="IPR003016">
    <property type="entry name" value="2-oxoA_DH_lipoyl-BS"/>
</dbReference>
<dbReference type="Proteomes" id="UP000324585">
    <property type="component" value="Unassembled WGS sequence"/>
</dbReference>
<organism evidence="7 8">
    <name type="scientific">Porphyridium purpureum</name>
    <name type="common">Red alga</name>
    <name type="synonym">Porphyridium cruentum</name>
    <dbReference type="NCBI Taxonomy" id="35688"/>
    <lineage>
        <taxon>Eukaryota</taxon>
        <taxon>Rhodophyta</taxon>
        <taxon>Bangiophyceae</taxon>
        <taxon>Porphyridiales</taxon>
        <taxon>Porphyridiaceae</taxon>
        <taxon>Porphyridium</taxon>
    </lineage>
</organism>
<dbReference type="GO" id="GO:0004742">
    <property type="term" value="F:dihydrolipoyllysine-residue acetyltransferase activity"/>
    <property type="evidence" value="ECO:0007669"/>
    <property type="project" value="TreeGrafter"/>
</dbReference>
<dbReference type="Pfam" id="PF00198">
    <property type="entry name" value="2-oxoacid_dh"/>
    <property type="match status" value="1"/>
</dbReference>
<feature type="compositionally biased region" description="Low complexity" evidence="5">
    <location>
        <begin position="292"/>
        <end position="321"/>
    </location>
</feature>
<dbReference type="AlphaFoldDB" id="A0A5J4YPC6"/>